<organism evidence="2 3">
    <name type="scientific">Hibiscus sabdariffa</name>
    <name type="common">roselle</name>
    <dbReference type="NCBI Taxonomy" id="183260"/>
    <lineage>
        <taxon>Eukaryota</taxon>
        <taxon>Viridiplantae</taxon>
        <taxon>Streptophyta</taxon>
        <taxon>Embryophyta</taxon>
        <taxon>Tracheophyta</taxon>
        <taxon>Spermatophyta</taxon>
        <taxon>Magnoliopsida</taxon>
        <taxon>eudicotyledons</taxon>
        <taxon>Gunneridae</taxon>
        <taxon>Pentapetalae</taxon>
        <taxon>rosids</taxon>
        <taxon>malvids</taxon>
        <taxon>Malvales</taxon>
        <taxon>Malvaceae</taxon>
        <taxon>Malvoideae</taxon>
        <taxon>Hibiscus</taxon>
    </lineage>
</organism>
<evidence type="ECO:0000256" key="1">
    <source>
        <dbReference type="SAM" id="MobiDB-lite"/>
    </source>
</evidence>
<reference evidence="2 3" key="1">
    <citation type="journal article" date="2024" name="G3 (Bethesda)">
        <title>Genome assembly of Hibiscus sabdariffa L. provides insights into metabolisms of medicinal natural products.</title>
        <authorList>
            <person name="Kim T."/>
        </authorList>
    </citation>
    <scope>NUCLEOTIDE SEQUENCE [LARGE SCALE GENOMIC DNA]</scope>
    <source>
        <strain evidence="2">TK-2024</strain>
        <tissue evidence="2">Old leaves</tissue>
    </source>
</reference>
<dbReference type="Proteomes" id="UP001472677">
    <property type="component" value="Unassembled WGS sequence"/>
</dbReference>
<dbReference type="EMBL" id="JBBPBM010000045">
    <property type="protein sequence ID" value="KAK8522726.1"/>
    <property type="molecule type" value="Genomic_DNA"/>
</dbReference>
<protein>
    <submittedName>
        <fullName evidence="2">Uncharacterized protein</fullName>
    </submittedName>
</protein>
<proteinExistence type="predicted"/>
<keyword evidence="3" id="KW-1185">Reference proteome</keyword>
<gene>
    <name evidence="2" type="ORF">V6N12_056426</name>
</gene>
<evidence type="ECO:0000313" key="2">
    <source>
        <dbReference type="EMBL" id="KAK8522726.1"/>
    </source>
</evidence>
<feature type="region of interest" description="Disordered" evidence="1">
    <location>
        <begin position="36"/>
        <end position="58"/>
    </location>
</feature>
<sequence length="102" mass="11143">MIQRKYKQRYEGVWEVAGKSEEISERALEAGGETLAEAEGLSSSLTTLPTPLEPSSSGKIPLFPRHHRSGGFDKEAVVRGLTLSDDAGAISFRNLVKLEKVE</sequence>
<feature type="compositionally biased region" description="Low complexity" evidence="1">
    <location>
        <begin position="36"/>
        <end position="57"/>
    </location>
</feature>
<accession>A0ABR2CSH0</accession>
<comment type="caution">
    <text evidence="2">The sequence shown here is derived from an EMBL/GenBank/DDBJ whole genome shotgun (WGS) entry which is preliminary data.</text>
</comment>
<name>A0ABR2CSH0_9ROSI</name>
<evidence type="ECO:0000313" key="3">
    <source>
        <dbReference type="Proteomes" id="UP001472677"/>
    </source>
</evidence>